<dbReference type="Proteomes" id="UP000732527">
    <property type="component" value="Unassembled WGS sequence"/>
</dbReference>
<organism evidence="10 11">
    <name type="scientific">Lactobacillus johnsonii</name>
    <dbReference type="NCBI Taxonomy" id="33959"/>
    <lineage>
        <taxon>Bacteria</taxon>
        <taxon>Bacillati</taxon>
        <taxon>Bacillota</taxon>
        <taxon>Bacilli</taxon>
        <taxon>Lactobacillales</taxon>
        <taxon>Lactobacillaceae</taxon>
        <taxon>Lactobacillus</taxon>
    </lineage>
</organism>
<dbReference type="Gene3D" id="3.40.50.300">
    <property type="entry name" value="P-loop containing nucleotide triphosphate hydrolases"/>
    <property type="match status" value="1"/>
</dbReference>
<feature type="transmembrane region" description="Helical" evidence="7">
    <location>
        <begin position="148"/>
        <end position="166"/>
    </location>
</feature>
<feature type="transmembrane region" description="Helical" evidence="7">
    <location>
        <begin position="47"/>
        <end position="75"/>
    </location>
</feature>
<evidence type="ECO:0000256" key="7">
    <source>
        <dbReference type="SAM" id="Phobius"/>
    </source>
</evidence>
<evidence type="ECO:0000256" key="2">
    <source>
        <dbReference type="ARBA" id="ARBA00022692"/>
    </source>
</evidence>
<dbReference type="AlphaFoldDB" id="A0A921EKR2"/>
<protein>
    <submittedName>
        <fullName evidence="10">ABC transporter ATP-binding protein/permease</fullName>
    </submittedName>
</protein>
<keyword evidence="3" id="KW-0547">Nucleotide-binding</keyword>
<evidence type="ECO:0000259" key="8">
    <source>
        <dbReference type="PROSITE" id="PS50893"/>
    </source>
</evidence>
<dbReference type="SMART" id="SM00382">
    <property type="entry name" value="AAA"/>
    <property type="match status" value="1"/>
</dbReference>
<feature type="domain" description="ABC transporter" evidence="8">
    <location>
        <begin position="319"/>
        <end position="524"/>
    </location>
</feature>
<keyword evidence="5 7" id="KW-1133">Transmembrane helix</keyword>
<comment type="subcellular location">
    <subcellularLocation>
        <location evidence="1">Cell membrane</location>
        <topology evidence="1">Multi-pass membrane protein</topology>
    </subcellularLocation>
</comment>
<dbReference type="GO" id="GO:0005524">
    <property type="term" value="F:ATP binding"/>
    <property type="evidence" value="ECO:0007669"/>
    <property type="project" value="UniProtKB-KW"/>
</dbReference>
<reference evidence="10" key="1">
    <citation type="journal article" date="2021" name="PeerJ">
        <title>Extensive microbial diversity within the chicken gut microbiome revealed by metagenomics and culture.</title>
        <authorList>
            <person name="Gilroy R."/>
            <person name="Ravi A."/>
            <person name="Getino M."/>
            <person name="Pursley I."/>
            <person name="Horton D.L."/>
            <person name="Alikhan N.F."/>
            <person name="Baker D."/>
            <person name="Gharbi K."/>
            <person name="Hall N."/>
            <person name="Watson M."/>
            <person name="Adriaenssens E.M."/>
            <person name="Foster-Nyarko E."/>
            <person name="Jarju S."/>
            <person name="Secka A."/>
            <person name="Antonio M."/>
            <person name="Oren A."/>
            <person name="Chaudhuri R.R."/>
            <person name="La Ragione R."/>
            <person name="Hildebrand F."/>
            <person name="Pallen M.J."/>
        </authorList>
    </citation>
    <scope>NUCLEOTIDE SEQUENCE</scope>
    <source>
        <strain evidence="10">CHK192-2623</strain>
    </source>
</reference>
<dbReference type="PROSITE" id="PS50893">
    <property type="entry name" value="ABC_TRANSPORTER_2"/>
    <property type="match status" value="1"/>
</dbReference>
<evidence type="ECO:0000256" key="1">
    <source>
        <dbReference type="ARBA" id="ARBA00004651"/>
    </source>
</evidence>
<accession>A0A921EKR2</accession>
<reference evidence="10" key="2">
    <citation type="submission" date="2021-09" db="EMBL/GenBank/DDBJ databases">
        <authorList>
            <person name="Gilroy R."/>
        </authorList>
    </citation>
    <scope>NUCLEOTIDE SEQUENCE</scope>
    <source>
        <strain evidence="10">CHK192-2623</strain>
    </source>
</reference>
<dbReference type="GO" id="GO:0034040">
    <property type="term" value="F:ATPase-coupled lipid transmembrane transporter activity"/>
    <property type="evidence" value="ECO:0007669"/>
    <property type="project" value="TreeGrafter"/>
</dbReference>
<dbReference type="InterPro" id="IPR036640">
    <property type="entry name" value="ABC1_TM_sf"/>
</dbReference>
<dbReference type="EMBL" id="DYYQ01000069">
    <property type="protein sequence ID" value="HJE50312.1"/>
    <property type="molecule type" value="Genomic_DNA"/>
</dbReference>
<evidence type="ECO:0000313" key="10">
    <source>
        <dbReference type="EMBL" id="HJE50312.1"/>
    </source>
</evidence>
<feature type="domain" description="ABC transmembrane type-1" evidence="9">
    <location>
        <begin position="15"/>
        <end position="291"/>
    </location>
</feature>
<dbReference type="Pfam" id="PF00005">
    <property type="entry name" value="ABC_tran"/>
    <property type="match status" value="1"/>
</dbReference>
<dbReference type="InterPro" id="IPR003593">
    <property type="entry name" value="AAA+_ATPase"/>
</dbReference>
<dbReference type="GO" id="GO:0016887">
    <property type="term" value="F:ATP hydrolysis activity"/>
    <property type="evidence" value="ECO:0007669"/>
    <property type="project" value="InterPro"/>
</dbReference>
<keyword evidence="6 7" id="KW-0472">Membrane</keyword>
<proteinExistence type="predicted"/>
<dbReference type="SUPFAM" id="SSF90123">
    <property type="entry name" value="ABC transporter transmembrane region"/>
    <property type="match status" value="1"/>
</dbReference>
<evidence type="ECO:0000313" key="11">
    <source>
        <dbReference type="Proteomes" id="UP000732527"/>
    </source>
</evidence>
<feature type="transmembrane region" description="Helical" evidence="7">
    <location>
        <begin position="12"/>
        <end position="35"/>
    </location>
</feature>
<name>A0A921EKR2_LACJH</name>
<feature type="transmembrane region" description="Helical" evidence="7">
    <location>
        <begin position="234"/>
        <end position="256"/>
    </location>
</feature>
<dbReference type="PANTHER" id="PTHR24221:SF654">
    <property type="entry name" value="ATP-BINDING CASSETTE SUB-FAMILY B MEMBER 6"/>
    <property type="match status" value="1"/>
</dbReference>
<evidence type="ECO:0000259" key="9">
    <source>
        <dbReference type="PROSITE" id="PS50929"/>
    </source>
</evidence>
<evidence type="ECO:0000256" key="5">
    <source>
        <dbReference type="ARBA" id="ARBA00022989"/>
    </source>
</evidence>
<dbReference type="SUPFAM" id="SSF52540">
    <property type="entry name" value="P-loop containing nucleoside triphosphate hydrolases"/>
    <property type="match status" value="1"/>
</dbReference>
<sequence length="526" mass="59957">MTTKKLIRIDLTLFIVILLLEIFFSLGASASSYIIQFAYNQLAKNILIGFLFFIVSSIFLSFLSTLLSSLATYLFSKQTQKYIHYIRDKIVKHYYYNNNSKVAEMENELNSNLQLLNKNYANQLLNIIQSIFLLITSISTLFLMNWSLTLLACILALTTLYIPRFTRKKSSLATKQISNKNSKYLLAIEDWFNGLEELRKYAAFDKLNLVMQKTSRQLENAFVKKQKIISIADFLNGCTNSFSQIAITFLAAILFFNHQVTFGVVIAAGNFSTSILSSLLTITTAMTRMQSVQEINKQIIKLQQFNRPSKKANNEIYSISTHNLSISFKNGETLYYPNLEIKKGEKILLCGDSGVGKSTLFKLILHQIKPTSGQVIFKDKYNRKLEPNYAQIGYIPQDGHLFPVSISDNITMFNASLNSLVKKFVERTRLKKDILNMSNGVETKVDLDKSNFSGGQKQKIILARNEIRNFPIMLADEATSAIDSTNTYHILKNLVSSNQTVIVIAHNLDPITENLFDRKIHLKYER</sequence>
<feature type="transmembrane region" description="Helical" evidence="7">
    <location>
        <begin position="124"/>
        <end position="142"/>
    </location>
</feature>
<comment type="caution">
    <text evidence="10">The sequence shown here is derived from an EMBL/GenBank/DDBJ whole genome shotgun (WGS) entry which is preliminary data.</text>
</comment>
<dbReference type="Gene3D" id="1.20.1560.10">
    <property type="entry name" value="ABC transporter type 1, transmembrane domain"/>
    <property type="match status" value="1"/>
</dbReference>
<dbReference type="PANTHER" id="PTHR24221">
    <property type="entry name" value="ATP-BINDING CASSETTE SUB-FAMILY B"/>
    <property type="match status" value="1"/>
</dbReference>
<dbReference type="PROSITE" id="PS50929">
    <property type="entry name" value="ABC_TM1F"/>
    <property type="match status" value="1"/>
</dbReference>
<dbReference type="GO" id="GO:0140359">
    <property type="term" value="F:ABC-type transporter activity"/>
    <property type="evidence" value="ECO:0007669"/>
    <property type="project" value="InterPro"/>
</dbReference>
<evidence type="ECO:0000256" key="4">
    <source>
        <dbReference type="ARBA" id="ARBA00022840"/>
    </source>
</evidence>
<keyword evidence="4 10" id="KW-0067">ATP-binding</keyword>
<dbReference type="InterPro" id="IPR039421">
    <property type="entry name" value="Type_1_exporter"/>
</dbReference>
<dbReference type="InterPro" id="IPR027417">
    <property type="entry name" value="P-loop_NTPase"/>
</dbReference>
<feature type="transmembrane region" description="Helical" evidence="7">
    <location>
        <begin position="262"/>
        <end position="282"/>
    </location>
</feature>
<evidence type="ECO:0000256" key="3">
    <source>
        <dbReference type="ARBA" id="ARBA00022741"/>
    </source>
</evidence>
<evidence type="ECO:0000256" key="6">
    <source>
        <dbReference type="ARBA" id="ARBA00023136"/>
    </source>
</evidence>
<dbReference type="GO" id="GO:0005886">
    <property type="term" value="C:plasma membrane"/>
    <property type="evidence" value="ECO:0007669"/>
    <property type="project" value="UniProtKB-SubCell"/>
</dbReference>
<dbReference type="Pfam" id="PF00664">
    <property type="entry name" value="ABC_membrane"/>
    <property type="match status" value="1"/>
</dbReference>
<dbReference type="InterPro" id="IPR025662">
    <property type="entry name" value="Sigma_54_int_dom_ATP-bd_1"/>
</dbReference>
<keyword evidence="2 7" id="KW-0812">Transmembrane</keyword>
<gene>
    <name evidence="10" type="ORF">K8V69_09180</name>
</gene>
<dbReference type="InterPro" id="IPR011527">
    <property type="entry name" value="ABC1_TM_dom"/>
</dbReference>
<dbReference type="InterPro" id="IPR003439">
    <property type="entry name" value="ABC_transporter-like_ATP-bd"/>
</dbReference>
<dbReference type="PROSITE" id="PS00675">
    <property type="entry name" value="SIGMA54_INTERACT_1"/>
    <property type="match status" value="1"/>
</dbReference>